<dbReference type="EMBL" id="LQNU01000041">
    <property type="protein sequence ID" value="KZE83006.1"/>
    <property type="molecule type" value="Genomic_DNA"/>
</dbReference>
<dbReference type="AlphaFoldDB" id="A0A161UAB4"/>
<evidence type="ECO:0000313" key="2">
    <source>
        <dbReference type="EMBL" id="KZE83006.1"/>
    </source>
</evidence>
<comment type="caution">
    <text evidence="2">The sequence shown here is derived from an EMBL/GenBank/DDBJ whole genome shotgun (WGS) entry which is preliminary data.</text>
</comment>
<reference evidence="2 3" key="1">
    <citation type="submission" date="2016-01" db="EMBL/GenBank/DDBJ databases">
        <title>Whole genome sequencing of Myroides marinus L41.</title>
        <authorList>
            <person name="Hong K.W."/>
        </authorList>
    </citation>
    <scope>NUCLEOTIDE SEQUENCE [LARGE SCALE GENOMIC DNA]</scope>
    <source>
        <strain evidence="2 3">L41</strain>
    </source>
</reference>
<proteinExistence type="predicted"/>
<organism evidence="2 3">
    <name type="scientific">Myroides marinus</name>
    <dbReference type="NCBI Taxonomy" id="703342"/>
    <lineage>
        <taxon>Bacteria</taxon>
        <taxon>Pseudomonadati</taxon>
        <taxon>Bacteroidota</taxon>
        <taxon>Flavobacteriia</taxon>
        <taxon>Flavobacteriales</taxon>
        <taxon>Flavobacteriaceae</taxon>
        <taxon>Myroides</taxon>
    </lineage>
</organism>
<accession>A0A161UAB4</accession>
<evidence type="ECO:0000256" key="1">
    <source>
        <dbReference type="SAM" id="Coils"/>
    </source>
</evidence>
<evidence type="ECO:0000313" key="3">
    <source>
        <dbReference type="Proteomes" id="UP000076630"/>
    </source>
</evidence>
<feature type="coiled-coil region" evidence="1">
    <location>
        <begin position="47"/>
        <end position="93"/>
    </location>
</feature>
<gene>
    <name evidence="2" type="ORF">AV926_05530</name>
</gene>
<keyword evidence="3" id="KW-1185">Reference proteome</keyword>
<sequence>MTVAMLTTMGMYGQVLKFNKEVKSIAVKIQNSTIEEKESLKIKVDSLNVLVENKKLTEEEAQEVKSKLAAESSTRLEERINRLNDSLSQTVQNHVKYSIKSGELYDTPDESEYGSAILIGRKNYIQRGTKIKADRRNQVQLQFAYGMSNLATEGSFANSDISYVPSNFIQWGFNVNSRLLKDSNLLHLRYGLLLEYNNLKPTENRYFQKQPDGQVAIVDHDKDLRKNRLAIRSLQIPVYLEFDLTKPQVNEKTGRTYFKSQQTWRFGLGGFMNINRKDTYQVYRYNEDGNEFRTKERTALDINKVRYGVGAYVGNGDWSLFAQYELTPMFKHNDTKQNMWSFGVRLDL</sequence>
<keyword evidence="1" id="KW-0175">Coiled coil</keyword>
<dbReference type="Proteomes" id="UP000076630">
    <property type="component" value="Unassembled WGS sequence"/>
</dbReference>
<name>A0A161UAB4_9FLAO</name>
<protein>
    <recommendedName>
        <fullName evidence="4">Outer membrane protein beta-barrel domain-containing protein</fullName>
    </recommendedName>
</protein>
<evidence type="ECO:0008006" key="4">
    <source>
        <dbReference type="Google" id="ProtNLM"/>
    </source>
</evidence>
<dbReference type="OrthoDB" id="1466811at2"/>